<accession>A0A4S4N530</accession>
<gene>
    <name evidence="2" type="ORF">EUX98_g117</name>
</gene>
<reference evidence="2 3" key="1">
    <citation type="submission" date="2019-02" db="EMBL/GenBank/DDBJ databases">
        <title>Genome sequencing of the rare red list fungi Antrodiella citrinella (Flaviporus citrinellus).</title>
        <authorList>
            <person name="Buettner E."/>
            <person name="Kellner H."/>
        </authorList>
    </citation>
    <scope>NUCLEOTIDE SEQUENCE [LARGE SCALE GENOMIC DNA]</scope>
    <source>
        <strain evidence="2 3">DSM 108506</strain>
    </source>
</reference>
<evidence type="ECO:0000313" key="2">
    <source>
        <dbReference type="EMBL" id="THH34172.1"/>
    </source>
</evidence>
<evidence type="ECO:0000313" key="3">
    <source>
        <dbReference type="Proteomes" id="UP000308730"/>
    </source>
</evidence>
<dbReference type="AlphaFoldDB" id="A0A4S4N530"/>
<keyword evidence="3" id="KW-1185">Reference proteome</keyword>
<comment type="caution">
    <text evidence="2">The sequence shown here is derived from an EMBL/GenBank/DDBJ whole genome shotgun (WGS) entry which is preliminary data.</text>
</comment>
<feature type="compositionally biased region" description="Low complexity" evidence="1">
    <location>
        <begin position="152"/>
        <end position="167"/>
    </location>
</feature>
<sequence>MLTINTAYKDIVILPIHENMNGGKSHDFFQWASQHAWVPPLYSGSWITAPTGFSYANISSPPPVLAVHDPVRARRDHALGERRPWVRPDFVVKADDDSFLMLAELEARLRVELHTPSHRQEITFEDSTSSFIARQEPDVLSTNNTDVPIPVLDASTSSDSHTLSESSGVSHKTLISSPPGPEPTDDNTDPLIYWGYLVKNRFMAGELYALSWSLVNWVANDPHVKTMTRGAEDKQTSKWMRMHPRADDIRWVSERCWIYDHPRAGTVYSHGFLFPSEVKRVQRDVLFDLKQYWAREHERNVPEPQALGVVSSTPFGPYGTSPTWWSRSTVSSFGQRYSLPIPASELTTAQSVEALVEGSEVSKLIKVPGAIDPSWQYREGRQKRYQGKRLGGTIVVHYIKKNMWFLETAVAFLEGEEVTEAERSHLEHEAALATAKVAVALGTNGNLLREHAHDQAVPVVQRGHTPQDLWSWQRDV</sequence>
<proteinExistence type="predicted"/>
<evidence type="ECO:0000256" key="1">
    <source>
        <dbReference type="SAM" id="MobiDB-lite"/>
    </source>
</evidence>
<protein>
    <submittedName>
        <fullName evidence="2">Uncharacterized protein</fullName>
    </submittedName>
</protein>
<name>A0A4S4N530_9APHY</name>
<dbReference type="Proteomes" id="UP000308730">
    <property type="component" value="Unassembled WGS sequence"/>
</dbReference>
<dbReference type="EMBL" id="SGPM01000001">
    <property type="protein sequence ID" value="THH34172.1"/>
    <property type="molecule type" value="Genomic_DNA"/>
</dbReference>
<dbReference type="OrthoDB" id="2139606at2759"/>
<feature type="region of interest" description="Disordered" evidence="1">
    <location>
        <begin position="152"/>
        <end position="186"/>
    </location>
</feature>
<organism evidence="2 3">
    <name type="scientific">Antrodiella citrinella</name>
    <dbReference type="NCBI Taxonomy" id="2447956"/>
    <lineage>
        <taxon>Eukaryota</taxon>
        <taxon>Fungi</taxon>
        <taxon>Dikarya</taxon>
        <taxon>Basidiomycota</taxon>
        <taxon>Agaricomycotina</taxon>
        <taxon>Agaricomycetes</taxon>
        <taxon>Polyporales</taxon>
        <taxon>Steccherinaceae</taxon>
        <taxon>Antrodiella</taxon>
    </lineage>
</organism>